<proteinExistence type="predicted"/>
<name>A0A0A0HYH3_PARBD</name>
<sequence>MQPQAHLIHNYTSSKFPMQVSLQVGRESMALNKQPQQRLCMADMPPRTPNPHPRTFEMQNPTSEAR</sequence>
<dbReference type="EMBL" id="KN275958">
    <property type="protein sequence ID" value="KGM92425.1"/>
    <property type="molecule type" value="Genomic_DNA"/>
</dbReference>
<dbReference type="RefSeq" id="XP_010757805.1">
    <property type="nucleotide sequence ID" value="XM_010759503.1"/>
</dbReference>
<dbReference type="GeneID" id="22587138"/>
<protein>
    <submittedName>
        <fullName evidence="2">Uncharacterized protein</fullName>
    </submittedName>
</protein>
<accession>A0A0A0HYH3</accession>
<feature type="region of interest" description="Disordered" evidence="1">
    <location>
        <begin position="41"/>
        <end position="66"/>
    </location>
</feature>
<evidence type="ECO:0000313" key="2">
    <source>
        <dbReference type="EMBL" id="KGM92425.1"/>
    </source>
</evidence>
<gene>
    <name evidence="2" type="ORF">PADG_11241</name>
</gene>
<dbReference type="AlphaFoldDB" id="A0A0A0HYH3"/>
<reference evidence="2 3" key="1">
    <citation type="journal article" date="2011" name="PLoS Genet.">
        <title>Comparative genomic analysis of human fungal pathogens causing paracoccidioidomycosis.</title>
        <authorList>
            <person name="Desjardins C.A."/>
            <person name="Champion M.D."/>
            <person name="Holder J.W."/>
            <person name="Muszewska A."/>
            <person name="Goldberg J."/>
            <person name="Bailao A.M."/>
            <person name="Brigido M.M."/>
            <person name="Ferreira M.E."/>
            <person name="Garcia A.M."/>
            <person name="Grynberg M."/>
            <person name="Gujja S."/>
            <person name="Heiman D.I."/>
            <person name="Henn M.R."/>
            <person name="Kodira C.D."/>
            <person name="Leon-Narvaez H."/>
            <person name="Longo L.V."/>
            <person name="Ma L.J."/>
            <person name="Malavazi I."/>
            <person name="Matsuo A.L."/>
            <person name="Morais F.V."/>
            <person name="Pereira M."/>
            <person name="Rodriguez-Brito S."/>
            <person name="Sakthikumar S."/>
            <person name="Salem-Izacc S.M."/>
            <person name="Sykes S.M."/>
            <person name="Teixeira M.M."/>
            <person name="Vallejo M.C."/>
            <person name="Walter M.E."/>
            <person name="Yandava C."/>
            <person name="Young S."/>
            <person name="Zeng Q."/>
            <person name="Zucker J."/>
            <person name="Felipe M.S."/>
            <person name="Goldman G.H."/>
            <person name="Haas B.J."/>
            <person name="McEwen J.G."/>
            <person name="Nino-Vega G."/>
            <person name="Puccia R."/>
            <person name="San-Blas G."/>
            <person name="Soares C.M."/>
            <person name="Birren B.W."/>
            <person name="Cuomo C.A."/>
        </authorList>
    </citation>
    <scope>NUCLEOTIDE SEQUENCE [LARGE SCALE GENOMIC DNA]</scope>
    <source>
        <strain evidence="2 3">Pb18</strain>
    </source>
</reference>
<feature type="compositionally biased region" description="Polar residues" evidence="1">
    <location>
        <begin position="57"/>
        <end position="66"/>
    </location>
</feature>
<dbReference type="VEuPathDB" id="FungiDB:PADG_11241"/>
<dbReference type="InParanoid" id="A0A0A0HYH3"/>
<dbReference type="KEGG" id="pbn:PADG_11241"/>
<dbReference type="Proteomes" id="UP000001628">
    <property type="component" value="Unassembled WGS sequence"/>
</dbReference>
<dbReference type="HOGENOM" id="CLU_2831845_0_0_1"/>
<evidence type="ECO:0000256" key="1">
    <source>
        <dbReference type="SAM" id="MobiDB-lite"/>
    </source>
</evidence>
<organism evidence="2 3">
    <name type="scientific">Paracoccidioides brasiliensis (strain Pb18)</name>
    <dbReference type="NCBI Taxonomy" id="502780"/>
    <lineage>
        <taxon>Eukaryota</taxon>
        <taxon>Fungi</taxon>
        <taxon>Dikarya</taxon>
        <taxon>Ascomycota</taxon>
        <taxon>Pezizomycotina</taxon>
        <taxon>Eurotiomycetes</taxon>
        <taxon>Eurotiomycetidae</taxon>
        <taxon>Onygenales</taxon>
        <taxon>Ajellomycetaceae</taxon>
        <taxon>Paracoccidioides</taxon>
    </lineage>
</organism>
<evidence type="ECO:0000313" key="3">
    <source>
        <dbReference type="Proteomes" id="UP000001628"/>
    </source>
</evidence>
<keyword evidence="3" id="KW-1185">Reference proteome</keyword>